<feature type="region of interest" description="Disordered" evidence="1">
    <location>
        <begin position="46"/>
        <end position="100"/>
    </location>
</feature>
<reference evidence="2" key="1">
    <citation type="submission" date="2014-11" db="EMBL/GenBank/DDBJ databases">
        <authorList>
            <person name="Otto D Thomas"/>
            <person name="Naeem Raeece"/>
        </authorList>
    </citation>
    <scope>NUCLEOTIDE SEQUENCE</scope>
</reference>
<evidence type="ECO:0000256" key="1">
    <source>
        <dbReference type="SAM" id="MobiDB-lite"/>
    </source>
</evidence>
<protein>
    <submittedName>
        <fullName evidence="2">Uncharacterized protein</fullName>
    </submittedName>
</protein>
<dbReference type="VEuPathDB" id="CryptoDB:Cvel_33297"/>
<accession>A0A0G4HXT4</accession>
<evidence type="ECO:0000313" key="2">
    <source>
        <dbReference type="EMBL" id="CEM49320.1"/>
    </source>
</evidence>
<proteinExistence type="predicted"/>
<sequence>MQRRCIKYILYESPGPESGARISSENSYAETLSSIAAFSITPEVTLKKGGEGSPQELLAPPPSPYLGGGGTPPFRRLPPLSSHPPQGGGHLHGGFFPPPS</sequence>
<gene>
    <name evidence="2" type="ORF">Cvel_33297</name>
</gene>
<dbReference type="EMBL" id="CDMZ01004300">
    <property type="protein sequence ID" value="CEM49320.1"/>
    <property type="molecule type" value="Genomic_DNA"/>
</dbReference>
<organism evidence="2">
    <name type="scientific">Chromera velia CCMP2878</name>
    <dbReference type="NCBI Taxonomy" id="1169474"/>
    <lineage>
        <taxon>Eukaryota</taxon>
        <taxon>Sar</taxon>
        <taxon>Alveolata</taxon>
        <taxon>Colpodellida</taxon>
        <taxon>Chromeraceae</taxon>
        <taxon>Chromera</taxon>
    </lineage>
</organism>
<name>A0A0G4HXT4_9ALVE</name>
<dbReference type="AlphaFoldDB" id="A0A0G4HXT4"/>